<dbReference type="RefSeq" id="WP_203907268.1">
    <property type="nucleotide sequence ID" value="NZ_BONY01000007.1"/>
</dbReference>
<organism evidence="2 3">
    <name type="scientific">Rhizocola hellebori</name>
    <dbReference type="NCBI Taxonomy" id="1392758"/>
    <lineage>
        <taxon>Bacteria</taxon>
        <taxon>Bacillati</taxon>
        <taxon>Actinomycetota</taxon>
        <taxon>Actinomycetes</taxon>
        <taxon>Micromonosporales</taxon>
        <taxon>Micromonosporaceae</taxon>
        <taxon>Rhizocola</taxon>
    </lineage>
</organism>
<gene>
    <name evidence="2" type="ORF">Rhe02_14160</name>
</gene>
<protein>
    <submittedName>
        <fullName evidence="2">Uncharacterized protein</fullName>
    </submittedName>
</protein>
<evidence type="ECO:0000313" key="3">
    <source>
        <dbReference type="Proteomes" id="UP000612899"/>
    </source>
</evidence>
<feature type="region of interest" description="Disordered" evidence="1">
    <location>
        <begin position="202"/>
        <end position="229"/>
    </location>
</feature>
<feature type="compositionally biased region" description="Pro residues" evidence="1">
    <location>
        <begin position="210"/>
        <end position="219"/>
    </location>
</feature>
<reference evidence="2" key="1">
    <citation type="submission" date="2021-01" db="EMBL/GenBank/DDBJ databases">
        <title>Whole genome shotgun sequence of Rhizocola hellebori NBRC 109834.</title>
        <authorList>
            <person name="Komaki H."/>
            <person name="Tamura T."/>
        </authorList>
    </citation>
    <scope>NUCLEOTIDE SEQUENCE</scope>
    <source>
        <strain evidence="2">NBRC 109834</strain>
    </source>
</reference>
<dbReference type="Proteomes" id="UP000612899">
    <property type="component" value="Unassembled WGS sequence"/>
</dbReference>
<proteinExistence type="predicted"/>
<comment type="caution">
    <text evidence="2">The sequence shown here is derived from an EMBL/GenBank/DDBJ whole genome shotgun (WGS) entry which is preliminary data.</text>
</comment>
<dbReference type="AlphaFoldDB" id="A0A8J3Q4M2"/>
<keyword evidence="3" id="KW-1185">Reference proteome</keyword>
<dbReference type="EMBL" id="BONY01000007">
    <property type="protein sequence ID" value="GIH03349.1"/>
    <property type="molecule type" value="Genomic_DNA"/>
</dbReference>
<evidence type="ECO:0000256" key="1">
    <source>
        <dbReference type="SAM" id="MobiDB-lite"/>
    </source>
</evidence>
<accession>A0A8J3Q4M2</accession>
<evidence type="ECO:0000313" key="2">
    <source>
        <dbReference type="EMBL" id="GIH03349.1"/>
    </source>
</evidence>
<sequence>MRGELPGLVRRASELTTEVAGLGADRVLPVLPELRELFAGQGLRRGSTVAVRPVPGVSGSTSLLLCLLAAASQGGSWCAVVGLPQLGLVAAAEMGVSLERLALVPYPGPQWTGVVATLLDGFDIVVVAAAGPVAASVRAQLAARARQRGSVLMPFVANPWEGADVSLSPEKSVWHGLGWGRGRLRSRELTVCARGRGSAERPRRSTFWLPGPPVPPPEAPQRIRLSVVR</sequence>
<name>A0A8J3Q4M2_9ACTN</name>